<keyword evidence="6" id="KW-0479">Metal-binding</keyword>
<dbReference type="GO" id="GO:0046656">
    <property type="term" value="P:folic acid biosynthetic process"/>
    <property type="evidence" value="ECO:0007669"/>
    <property type="project" value="UniProtKB-KW"/>
</dbReference>
<name>A0A4R1BNZ6_9BACT</name>
<dbReference type="CDD" id="cd00739">
    <property type="entry name" value="DHPS"/>
    <property type="match status" value="1"/>
</dbReference>
<gene>
    <name evidence="10" type="primary">folP</name>
    <name evidence="10" type="ORF">EPD60_00700</name>
</gene>
<dbReference type="NCBIfam" id="TIGR01496">
    <property type="entry name" value="DHPS"/>
    <property type="match status" value="1"/>
</dbReference>
<keyword evidence="5 10" id="KW-0808">Transferase</keyword>
<accession>A0A4R1BNZ6</accession>
<dbReference type="InterPro" id="IPR006390">
    <property type="entry name" value="DHP_synth_dom"/>
</dbReference>
<dbReference type="RefSeq" id="WP_131445764.1">
    <property type="nucleotide sequence ID" value="NZ_SJZI01000002.1"/>
</dbReference>
<reference evidence="10 11" key="1">
    <citation type="submission" date="2019-03" db="EMBL/GenBank/DDBJ databases">
        <authorList>
            <person name="Kim M.K.M."/>
        </authorList>
    </citation>
    <scope>NUCLEOTIDE SEQUENCE [LARGE SCALE GENOMIC DNA]</scope>
    <source>
        <strain evidence="10 11">17J68-12</strain>
    </source>
</reference>
<dbReference type="Proteomes" id="UP000295334">
    <property type="component" value="Unassembled WGS sequence"/>
</dbReference>
<keyword evidence="8" id="KW-0289">Folate biosynthesis</keyword>
<comment type="pathway">
    <text evidence="3">Cofactor biosynthesis; tetrahydrofolate biosynthesis; 7,8-dihydrofolate from 2-amino-4-hydroxy-6-hydroxymethyl-7,8-dihydropteridine diphosphate and 4-aminobenzoate: step 1/2.</text>
</comment>
<protein>
    <recommendedName>
        <fullName evidence="4">dihydropteroate synthase</fullName>
        <ecNumber evidence="4">2.5.1.15</ecNumber>
    </recommendedName>
</protein>
<dbReference type="Pfam" id="PF00809">
    <property type="entry name" value="Pterin_bind"/>
    <property type="match status" value="1"/>
</dbReference>
<dbReference type="EC" id="2.5.1.15" evidence="4"/>
<dbReference type="GO" id="GO:0004156">
    <property type="term" value="F:dihydropteroate synthase activity"/>
    <property type="evidence" value="ECO:0007669"/>
    <property type="project" value="UniProtKB-EC"/>
</dbReference>
<sequence>MTTTFSLNCRGQLVGLNEPGVLGILNVTPDSFFSGSRVQQEAELLRRAEQMLLEGALFLDIGGQSTRPGSVRVDAGEELARVLPAIEAIRRNFPLALISIDTYYAKVARAAVEAGAVLVNDVSGGSIDAELIPTVAALKVPYVLMHLKGDPQTMQAEARYDNVVTEVFDALNRRRRELTEAGINDIIIDPGFGFAKTSAHNFRLLQQLSFFHELGCPLLVGISRKATVYRTLGITPEEALNGTTVLHTLALQQGAQLLRVHDVKAAREAIRLHAEVCNAG</sequence>
<dbReference type="PANTHER" id="PTHR20941">
    <property type="entry name" value="FOLATE SYNTHESIS PROTEINS"/>
    <property type="match status" value="1"/>
</dbReference>
<comment type="caution">
    <text evidence="10">The sequence shown here is derived from an EMBL/GenBank/DDBJ whole genome shotgun (WGS) entry which is preliminary data.</text>
</comment>
<evidence type="ECO:0000256" key="6">
    <source>
        <dbReference type="ARBA" id="ARBA00022723"/>
    </source>
</evidence>
<dbReference type="OrthoDB" id="9811744at2"/>
<dbReference type="GO" id="GO:0046654">
    <property type="term" value="P:tetrahydrofolate biosynthetic process"/>
    <property type="evidence" value="ECO:0007669"/>
    <property type="project" value="TreeGrafter"/>
</dbReference>
<evidence type="ECO:0000256" key="4">
    <source>
        <dbReference type="ARBA" id="ARBA00012458"/>
    </source>
</evidence>
<evidence type="ECO:0000256" key="5">
    <source>
        <dbReference type="ARBA" id="ARBA00022679"/>
    </source>
</evidence>
<keyword evidence="11" id="KW-1185">Reference proteome</keyword>
<organism evidence="10 11">
    <name type="scientific">Flaviaesturariibacter flavus</name>
    <dbReference type="NCBI Taxonomy" id="2502780"/>
    <lineage>
        <taxon>Bacteria</taxon>
        <taxon>Pseudomonadati</taxon>
        <taxon>Bacteroidota</taxon>
        <taxon>Chitinophagia</taxon>
        <taxon>Chitinophagales</taxon>
        <taxon>Chitinophagaceae</taxon>
        <taxon>Flaviaestuariibacter</taxon>
    </lineage>
</organism>
<dbReference type="SUPFAM" id="SSF51717">
    <property type="entry name" value="Dihydropteroate synthetase-like"/>
    <property type="match status" value="1"/>
</dbReference>
<dbReference type="PANTHER" id="PTHR20941:SF1">
    <property type="entry name" value="FOLIC ACID SYNTHESIS PROTEIN FOL1"/>
    <property type="match status" value="1"/>
</dbReference>
<evidence type="ECO:0000256" key="8">
    <source>
        <dbReference type="ARBA" id="ARBA00022909"/>
    </source>
</evidence>
<dbReference type="InterPro" id="IPR011005">
    <property type="entry name" value="Dihydropteroate_synth-like_sf"/>
</dbReference>
<evidence type="ECO:0000259" key="9">
    <source>
        <dbReference type="PROSITE" id="PS50972"/>
    </source>
</evidence>
<comment type="catalytic activity">
    <reaction evidence="1">
        <text>(7,8-dihydropterin-6-yl)methyl diphosphate + 4-aminobenzoate = 7,8-dihydropteroate + diphosphate</text>
        <dbReference type="Rhea" id="RHEA:19949"/>
        <dbReference type="ChEBI" id="CHEBI:17836"/>
        <dbReference type="ChEBI" id="CHEBI:17839"/>
        <dbReference type="ChEBI" id="CHEBI:33019"/>
        <dbReference type="ChEBI" id="CHEBI:72950"/>
        <dbReference type="EC" id="2.5.1.15"/>
    </reaction>
</comment>
<dbReference type="InterPro" id="IPR045031">
    <property type="entry name" value="DHP_synth-like"/>
</dbReference>
<keyword evidence="7" id="KW-0460">Magnesium</keyword>
<dbReference type="Gene3D" id="3.20.20.20">
    <property type="entry name" value="Dihydropteroate synthase-like"/>
    <property type="match status" value="1"/>
</dbReference>
<evidence type="ECO:0000313" key="10">
    <source>
        <dbReference type="EMBL" id="TCJ18965.1"/>
    </source>
</evidence>
<evidence type="ECO:0000313" key="11">
    <source>
        <dbReference type="Proteomes" id="UP000295334"/>
    </source>
</evidence>
<evidence type="ECO:0000256" key="2">
    <source>
        <dbReference type="ARBA" id="ARBA00001946"/>
    </source>
</evidence>
<proteinExistence type="predicted"/>
<dbReference type="InterPro" id="IPR000489">
    <property type="entry name" value="Pterin-binding_dom"/>
</dbReference>
<evidence type="ECO:0000256" key="1">
    <source>
        <dbReference type="ARBA" id="ARBA00000012"/>
    </source>
</evidence>
<evidence type="ECO:0000256" key="3">
    <source>
        <dbReference type="ARBA" id="ARBA00004763"/>
    </source>
</evidence>
<dbReference type="GO" id="GO:0046872">
    <property type="term" value="F:metal ion binding"/>
    <property type="evidence" value="ECO:0007669"/>
    <property type="project" value="UniProtKB-KW"/>
</dbReference>
<evidence type="ECO:0000256" key="7">
    <source>
        <dbReference type="ARBA" id="ARBA00022842"/>
    </source>
</evidence>
<dbReference type="AlphaFoldDB" id="A0A4R1BNZ6"/>
<dbReference type="PROSITE" id="PS50972">
    <property type="entry name" value="PTERIN_BINDING"/>
    <property type="match status" value="1"/>
</dbReference>
<feature type="domain" description="Pterin-binding" evidence="9">
    <location>
        <begin position="19"/>
        <end position="271"/>
    </location>
</feature>
<dbReference type="GO" id="GO:0005829">
    <property type="term" value="C:cytosol"/>
    <property type="evidence" value="ECO:0007669"/>
    <property type="project" value="TreeGrafter"/>
</dbReference>
<comment type="cofactor">
    <cofactor evidence="2">
        <name>Mg(2+)</name>
        <dbReference type="ChEBI" id="CHEBI:18420"/>
    </cofactor>
</comment>
<dbReference type="EMBL" id="SJZI01000002">
    <property type="protein sequence ID" value="TCJ18965.1"/>
    <property type="molecule type" value="Genomic_DNA"/>
</dbReference>